<evidence type="ECO:0000313" key="1">
    <source>
        <dbReference type="EMBL" id="TFU01024.1"/>
    </source>
</evidence>
<protein>
    <submittedName>
        <fullName evidence="1">Uncharacterized protein</fullName>
    </submittedName>
</protein>
<keyword evidence="2" id="KW-1185">Reference proteome</keyword>
<comment type="caution">
    <text evidence="1">The sequence shown here is derived from an EMBL/GenBank/DDBJ whole genome shotgun (WGS) entry which is preliminary data.</text>
</comment>
<accession>A0A4Y9EJU5</accession>
<organism evidence="1 2">
    <name type="scientific">Glacieibacterium arshaanense</name>
    <dbReference type="NCBI Taxonomy" id="2511025"/>
    <lineage>
        <taxon>Bacteria</taxon>
        <taxon>Pseudomonadati</taxon>
        <taxon>Pseudomonadota</taxon>
        <taxon>Alphaproteobacteria</taxon>
        <taxon>Sphingomonadales</taxon>
        <taxon>Sphingosinicellaceae</taxon>
        <taxon>Glacieibacterium</taxon>
    </lineage>
</organism>
<name>A0A4Y9EJU5_9SPHN</name>
<sequence>MDTQDNSAPFDVVAGDPAAFFETPQAVVDDASLSRAEKLQLLDEWAQDLADRSNAADEGMVPDRAGPIDRDVRTAAAVVAARTAVEAGEDAFTPSLALRLWKRLTGATA</sequence>
<proteinExistence type="predicted"/>
<reference evidence="1 2" key="1">
    <citation type="submission" date="2019-02" db="EMBL/GenBank/DDBJ databases">
        <title>Polymorphobacter sp. isolated from the lake at the Tibet of China.</title>
        <authorList>
            <person name="Li A."/>
        </authorList>
    </citation>
    <scope>NUCLEOTIDE SEQUENCE [LARGE SCALE GENOMIC DNA]</scope>
    <source>
        <strain evidence="1 2">DJ1R-1</strain>
    </source>
</reference>
<evidence type="ECO:0000313" key="2">
    <source>
        <dbReference type="Proteomes" id="UP000297737"/>
    </source>
</evidence>
<gene>
    <name evidence="1" type="ORF">EUV02_11945</name>
</gene>
<dbReference type="OrthoDB" id="8448880at2"/>
<dbReference type="Proteomes" id="UP000297737">
    <property type="component" value="Unassembled WGS sequence"/>
</dbReference>
<dbReference type="AlphaFoldDB" id="A0A4Y9EJU5"/>
<dbReference type="EMBL" id="SIHO01000003">
    <property type="protein sequence ID" value="TFU01024.1"/>
    <property type="molecule type" value="Genomic_DNA"/>
</dbReference>
<dbReference type="RefSeq" id="WP_135246528.1">
    <property type="nucleotide sequence ID" value="NZ_SIHO01000003.1"/>
</dbReference>